<organism evidence="5 6">
    <name type="scientific">Decorospora gaudefroyi</name>
    <dbReference type="NCBI Taxonomy" id="184978"/>
    <lineage>
        <taxon>Eukaryota</taxon>
        <taxon>Fungi</taxon>
        <taxon>Dikarya</taxon>
        <taxon>Ascomycota</taxon>
        <taxon>Pezizomycotina</taxon>
        <taxon>Dothideomycetes</taxon>
        <taxon>Pleosporomycetidae</taxon>
        <taxon>Pleosporales</taxon>
        <taxon>Pleosporineae</taxon>
        <taxon>Pleosporaceae</taxon>
        <taxon>Decorospora</taxon>
    </lineage>
</organism>
<evidence type="ECO:0000256" key="2">
    <source>
        <dbReference type="ARBA" id="ARBA00023242"/>
    </source>
</evidence>
<evidence type="ECO:0000256" key="1">
    <source>
        <dbReference type="ARBA" id="ARBA00004123"/>
    </source>
</evidence>
<dbReference type="InterPro" id="IPR021858">
    <property type="entry name" value="Fun_TF"/>
</dbReference>
<dbReference type="OrthoDB" id="5319341at2759"/>
<dbReference type="CDD" id="cd12148">
    <property type="entry name" value="fungal_TF_MHR"/>
    <property type="match status" value="1"/>
</dbReference>
<protein>
    <recommendedName>
        <fullName evidence="4">Zn(2)-C6 fungal-type domain-containing protein</fullName>
    </recommendedName>
</protein>
<keyword evidence="6" id="KW-1185">Reference proteome</keyword>
<dbReference type="PROSITE" id="PS50048">
    <property type="entry name" value="ZN2_CY6_FUNGAL_2"/>
    <property type="match status" value="1"/>
</dbReference>
<feature type="compositionally biased region" description="Basic residues" evidence="3">
    <location>
        <begin position="10"/>
        <end position="21"/>
    </location>
</feature>
<gene>
    <name evidence="5" type="ORF">BDW02DRAFT_502078</name>
</gene>
<dbReference type="SUPFAM" id="SSF57701">
    <property type="entry name" value="Zn2/Cys6 DNA-binding domain"/>
    <property type="match status" value="1"/>
</dbReference>
<dbReference type="GO" id="GO:0045944">
    <property type="term" value="P:positive regulation of transcription by RNA polymerase II"/>
    <property type="evidence" value="ECO:0007669"/>
    <property type="project" value="TreeGrafter"/>
</dbReference>
<feature type="domain" description="Zn(2)-C6 fungal-type" evidence="4">
    <location>
        <begin position="27"/>
        <end position="57"/>
    </location>
</feature>
<keyword evidence="2" id="KW-0539">Nucleus</keyword>
<dbReference type="Proteomes" id="UP000800040">
    <property type="component" value="Unassembled WGS sequence"/>
</dbReference>
<dbReference type="EMBL" id="ML975330">
    <property type="protein sequence ID" value="KAF1832849.1"/>
    <property type="molecule type" value="Genomic_DNA"/>
</dbReference>
<comment type="subcellular location">
    <subcellularLocation>
        <location evidence="1">Nucleus</location>
    </subcellularLocation>
</comment>
<evidence type="ECO:0000313" key="5">
    <source>
        <dbReference type="EMBL" id="KAF1832849.1"/>
    </source>
</evidence>
<feature type="region of interest" description="Disordered" evidence="3">
    <location>
        <begin position="1"/>
        <end position="22"/>
    </location>
</feature>
<accession>A0A6A5K881</accession>
<sequence>MPVSSTGVPKARKPRPSRARGLRTTTGCLTCRRRRVKCDEQRPRCATCAKSARECLYSLPTDSPAGATSNASDSVQSPTSSGQGDASTSVTSPAPLRRPMASDIDPQLFANSPELLFDSPSTVGHSLPSPNSAPLAYYDLLAEDAINNIDRYNLNLDLDRTSFSRRQSPVEEETTIDPQLHSQRRGEEIVPWYEQWNSTDTIPLTEDELVIFQHYVGVIGPILDLNDPSKQFTTTVPSMAVHNVGLLKSLLAVSARHMALINAPQLHQLNLNGQAPGSNNNSSTHLATPLIQLATQYYYETLHYLSKNLLYPSYSKSREIISTSILISTYEMWDAEGQYSNGAWERHLRGIFWIQRSQNNNGECKDPLRRAAWWQWIRQDIWVAFREGRRVLTIWRPTKRLMDLSPDELALRVVYICGRCVDFAANEKKYDINTRIEQGGKLLQALDDWYRALPPAFHPIHRGSLPEPGALFSPIWIHPPSYAAAIQTFHFARIIALINQPSLGGIDEFRVRQRFLDESVETVCGIAVMHQGKDLPSAMVNFQAVYAAGLCVQNPVKQTAILKLLERTLDITKFPPKTLLNDLANYWRAEL</sequence>
<feature type="compositionally biased region" description="Polar residues" evidence="3">
    <location>
        <begin position="66"/>
        <end position="92"/>
    </location>
</feature>
<feature type="region of interest" description="Disordered" evidence="3">
    <location>
        <begin position="63"/>
        <end position="101"/>
    </location>
</feature>
<dbReference type="PANTHER" id="PTHR37534">
    <property type="entry name" value="TRANSCRIPTIONAL ACTIVATOR PROTEIN UGA3"/>
    <property type="match status" value="1"/>
</dbReference>
<dbReference type="SMART" id="SM00066">
    <property type="entry name" value="GAL4"/>
    <property type="match status" value="1"/>
</dbReference>
<dbReference type="Gene3D" id="4.10.240.10">
    <property type="entry name" value="Zn(2)-C6 fungal-type DNA-binding domain"/>
    <property type="match status" value="1"/>
</dbReference>
<dbReference type="Pfam" id="PF00172">
    <property type="entry name" value="Zn_clus"/>
    <property type="match status" value="1"/>
</dbReference>
<evidence type="ECO:0000259" key="4">
    <source>
        <dbReference type="PROSITE" id="PS50048"/>
    </source>
</evidence>
<evidence type="ECO:0000256" key="3">
    <source>
        <dbReference type="SAM" id="MobiDB-lite"/>
    </source>
</evidence>
<dbReference type="InterPro" id="IPR001138">
    <property type="entry name" value="Zn2Cys6_DnaBD"/>
</dbReference>
<dbReference type="PROSITE" id="PS00463">
    <property type="entry name" value="ZN2_CY6_FUNGAL_1"/>
    <property type="match status" value="1"/>
</dbReference>
<dbReference type="GO" id="GO:0000981">
    <property type="term" value="F:DNA-binding transcription factor activity, RNA polymerase II-specific"/>
    <property type="evidence" value="ECO:0007669"/>
    <property type="project" value="InterPro"/>
</dbReference>
<evidence type="ECO:0000313" key="6">
    <source>
        <dbReference type="Proteomes" id="UP000800040"/>
    </source>
</evidence>
<dbReference type="GO" id="GO:0008270">
    <property type="term" value="F:zinc ion binding"/>
    <property type="evidence" value="ECO:0007669"/>
    <property type="project" value="InterPro"/>
</dbReference>
<dbReference type="CDD" id="cd00067">
    <property type="entry name" value="GAL4"/>
    <property type="match status" value="1"/>
</dbReference>
<name>A0A6A5K881_9PLEO</name>
<proteinExistence type="predicted"/>
<dbReference type="PANTHER" id="PTHR37534:SF3">
    <property type="entry name" value="ZN(II)2CYS6 TRANSCRIPTION FACTOR (EUROFUNG)"/>
    <property type="match status" value="1"/>
</dbReference>
<dbReference type="AlphaFoldDB" id="A0A6A5K881"/>
<reference evidence="5" key="1">
    <citation type="submission" date="2020-01" db="EMBL/GenBank/DDBJ databases">
        <authorList>
            <consortium name="DOE Joint Genome Institute"/>
            <person name="Haridas S."/>
            <person name="Albert R."/>
            <person name="Binder M."/>
            <person name="Bloem J."/>
            <person name="Labutti K."/>
            <person name="Salamov A."/>
            <person name="Andreopoulos B."/>
            <person name="Baker S.E."/>
            <person name="Barry K."/>
            <person name="Bills G."/>
            <person name="Bluhm B.H."/>
            <person name="Cannon C."/>
            <person name="Castanera R."/>
            <person name="Culley D.E."/>
            <person name="Daum C."/>
            <person name="Ezra D."/>
            <person name="Gonzalez J.B."/>
            <person name="Henrissat B."/>
            <person name="Kuo A."/>
            <person name="Liang C."/>
            <person name="Lipzen A."/>
            <person name="Lutzoni F."/>
            <person name="Magnuson J."/>
            <person name="Mondo S."/>
            <person name="Nolan M."/>
            <person name="Ohm R."/>
            <person name="Pangilinan J."/>
            <person name="Park H.-J."/>
            <person name="Ramirez L."/>
            <person name="Alfaro M."/>
            <person name="Sun H."/>
            <person name="Tritt A."/>
            <person name="Yoshinaga Y."/>
            <person name="Zwiers L.-H."/>
            <person name="Turgeon B.G."/>
            <person name="Goodwin S.B."/>
            <person name="Spatafora J.W."/>
            <person name="Crous P.W."/>
            <person name="Grigoriev I.V."/>
        </authorList>
    </citation>
    <scope>NUCLEOTIDE SEQUENCE</scope>
    <source>
        <strain evidence="5">P77</strain>
    </source>
</reference>
<dbReference type="InterPro" id="IPR036864">
    <property type="entry name" value="Zn2-C6_fun-type_DNA-bd_sf"/>
</dbReference>
<dbReference type="GO" id="GO:0000976">
    <property type="term" value="F:transcription cis-regulatory region binding"/>
    <property type="evidence" value="ECO:0007669"/>
    <property type="project" value="TreeGrafter"/>
</dbReference>
<dbReference type="GO" id="GO:0005634">
    <property type="term" value="C:nucleus"/>
    <property type="evidence" value="ECO:0007669"/>
    <property type="project" value="UniProtKB-SubCell"/>
</dbReference>
<dbReference type="Pfam" id="PF11951">
    <property type="entry name" value="Fungal_trans_2"/>
    <property type="match status" value="1"/>
</dbReference>